<name>A0A9D3WQZ2_9SAUR</name>
<reference evidence="1" key="1">
    <citation type="submission" date="2021-09" db="EMBL/GenBank/DDBJ databases">
        <title>The genome of Mauremys mutica provides insights into the evolution of semi-aquatic lifestyle.</title>
        <authorList>
            <person name="Gong S."/>
            <person name="Gao Y."/>
        </authorList>
    </citation>
    <scope>NUCLEOTIDE SEQUENCE</scope>
    <source>
        <strain evidence="1">MM-2020</strain>
        <tissue evidence="1">Muscle</tissue>
    </source>
</reference>
<organism evidence="1 2">
    <name type="scientific">Mauremys mutica</name>
    <name type="common">yellowpond turtle</name>
    <dbReference type="NCBI Taxonomy" id="74926"/>
    <lineage>
        <taxon>Eukaryota</taxon>
        <taxon>Metazoa</taxon>
        <taxon>Chordata</taxon>
        <taxon>Craniata</taxon>
        <taxon>Vertebrata</taxon>
        <taxon>Euteleostomi</taxon>
        <taxon>Archelosauria</taxon>
        <taxon>Testudinata</taxon>
        <taxon>Testudines</taxon>
        <taxon>Cryptodira</taxon>
        <taxon>Durocryptodira</taxon>
        <taxon>Testudinoidea</taxon>
        <taxon>Geoemydidae</taxon>
        <taxon>Geoemydinae</taxon>
        <taxon>Mauremys</taxon>
    </lineage>
</organism>
<accession>A0A9D3WQZ2</accession>
<keyword evidence="2" id="KW-1185">Reference proteome</keyword>
<protein>
    <submittedName>
        <fullName evidence="1">Uncharacterized protein</fullName>
    </submittedName>
</protein>
<feature type="non-terminal residue" evidence="1">
    <location>
        <position position="82"/>
    </location>
</feature>
<gene>
    <name evidence="1" type="ORF">KIL84_023044</name>
</gene>
<proteinExistence type="predicted"/>
<dbReference type="AlphaFoldDB" id="A0A9D3WQZ2"/>
<dbReference type="Proteomes" id="UP000827986">
    <property type="component" value="Unassembled WGS sequence"/>
</dbReference>
<sequence length="82" mass="9728">MESKCNMSAEPVFYIPQKRWNYGIQPREDEATEWQMERLMMEDNVQLDGLRPNRWDQFRVAAISVHSTRGFAAPSKHFHSSR</sequence>
<evidence type="ECO:0000313" key="1">
    <source>
        <dbReference type="EMBL" id="KAH1165485.1"/>
    </source>
</evidence>
<dbReference type="EMBL" id="JAHDVG010000488">
    <property type="protein sequence ID" value="KAH1165485.1"/>
    <property type="molecule type" value="Genomic_DNA"/>
</dbReference>
<evidence type="ECO:0000313" key="2">
    <source>
        <dbReference type="Proteomes" id="UP000827986"/>
    </source>
</evidence>
<comment type="caution">
    <text evidence="1">The sequence shown here is derived from an EMBL/GenBank/DDBJ whole genome shotgun (WGS) entry which is preliminary data.</text>
</comment>